<evidence type="ECO:0000313" key="1">
    <source>
        <dbReference type="EMBL" id="CAD7285216.1"/>
    </source>
</evidence>
<feature type="non-terminal residue" evidence="1">
    <location>
        <position position="323"/>
    </location>
</feature>
<dbReference type="AlphaFoldDB" id="A0A7R9C0V1"/>
<protein>
    <submittedName>
        <fullName evidence="1">Uncharacterized protein</fullName>
    </submittedName>
</protein>
<organism evidence="1">
    <name type="scientific">Notodromas monacha</name>
    <dbReference type="NCBI Taxonomy" id="399045"/>
    <lineage>
        <taxon>Eukaryota</taxon>
        <taxon>Metazoa</taxon>
        <taxon>Ecdysozoa</taxon>
        <taxon>Arthropoda</taxon>
        <taxon>Crustacea</taxon>
        <taxon>Oligostraca</taxon>
        <taxon>Ostracoda</taxon>
        <taxon>Podocopa</taxon>
        <taxon>Podocopida</taxon>
        <taxon>Cypridocopina</taxon>
        <taxon>Cypridoidea</taxon>
        <taxon>Cyprididae</taxon>
        <taxon>Notodromas</taxon>
    </lineage>
</organism>
<proteinExistence type="predicted"/>
<keyword evidence="2" id="KW-1185">Reference proteome</keyword>
<accession>A0A7R9C0V1</accession>
<evidence type="ECO:0000313" key="2">
    <source>
        <dbReference type="Proteomes" id="UP000678499"/>
    </source>
</evidence>
<name>A0A7R9C0V1_9CRUS</name>
<sequence length="323" mass="34407">IVAPTAAELQDMEKEGLLDSLVSSNPSLSDMVLSVKLSMLQSSITLTEISGTSASSTGSSELTSAIDSMSSTLATAGESLLTVNMASPQQMTSAAMQVSGLFSAVPAGSPAVAAISPSLLLAASAIFEVCKLEALRCVNATTAGVSNKTERVLYSTILPSPSSDFSFVEIRMEDFSEPPPGLHYIIGRTMKPSLIKGYFEPGNVARIADLQRMDEFYVNVLTWPNGTGPIHVGLFELKDGLVLEEVIKQSNWDNLPSFFKANFSKNYCVRVTDGGVNYFNGTGWNNRGIKVKAITPTGIVFTTSHLSTFGSGFFVQPNAIDFS</sequence>
<dbReference type="Proteomes" id="UP000678499">
    <property type="component" value="Unassembled WGS sequence"/>
</dbReference>
<dbReference type="EMBL" id="OA894599">
    <property type="protein sequence ID" value="CAD7285216.1"/>
    <property type="molecule type" value="Genomic_DNA"/>
</dbReference>
<feature type="non-terminal residue" evidence="1">
    <location>
        <position position="1"/>
    </location>
</feature>
<gene>
    <name evidence="1" type="ORF">NMOB1V02_LOCUS12818</name>
</gene>
<dbReference type="EMBL" id="CAJPEX010012562">
    <property type="protein sequence ID" value="CAG0925368.1"/>
    <property type="molecule type" value="Genomic_DNA"/>
</dbReference>
<reference evidence="1" key="1">
    <citation type="submission" date="2020-11" db="EMBL/GenBank/DDBJ databases">
        <authorList>
            <person name="Tran Van P."/>
        </authorList>
    </citation>
    <scope>NUCLEOTIDE SEQUENCE</scope>
</reference>